<dbReference type="EMBL" id="LIAE01007158">
    <property type="protein sequence ID" value="PAV81534.1"/>
    <property type="molecule type" value="Genomic_DNA"/>
</dbReference>
<sequence length="142" mass="15210">MTGDMHSGSAWVDGRSMQRCTLAEKSYLVVTLTLAVISLPSESFDLNCTSATLCAVLELVGGNSSSSDALPTSLITSFRCRNTLSNISNSIAISLATRRSNGNLTIEAENEASVGCQTREKPDLVTCFWERSALNVVTFLLP</sequence>
<dbReference type="AlphaFoldDB" id="A0A2A2L5W4"/>
<proteinExistence type="predicted"/>
<evidence type="ECO:0000313" key="1">
    <source>
        <dbReference type="EMBL" id="PAV81534.1"/>
    </source>
</evidence>
<gene>
    <name evidence="1" type="ORF">WR25_18210</name>
</gene>
<comment type="caution">
    <text evidence="1">The sequence shown here is derived from an EMBL/GenBank/DDBJ whole genome shotgun (WGS) entry which is preliminary data.</text>
</comment>
<protein>
    <submittedName>
        <fullName evidence="1">Uncharacterized protein</fullName>
    </submittedName>
</protein>
<dbReference type="Proteomes" id="UP000218231">
    <property type="component" value="Unassembled WGS sequence"/>
</dbReference>
<name>A0A2A2L5W4_9BILA</name>
<accession>A0A2A2L5W4</accession>
<reference evidence="1 2" key="1">
    <citation type="journal article" date="2017" name="Curr. Biol.">
        <title>Genome architecture and evolution of a unichromosomal asexual nematode.</title>
        <authorList>
            <person name="Fradin H."/>
            <person name="Zegar C."/>
            <person name="Gutwein M."/>
            <person name="Lucas J."/>
            <person name="Kovtun M."/>
            <person name="Corcoran D."/>
            <person name="Baugh L.R."/>
            <person name="Kiontke K."/>
            <person name="Gunsalus K."/>
            <person name="Fitch D.H."/>
            <person name="Piano F."/>
        </authorList>
    </citation>
    <scope>NUCLEOTIDE SEQUENCE [LARGE SCALE GENOMIC DNA]</scope>
    <source>
        <strain evidence="1">PF1309</strain>
    </source>
</reference>
<keyword evidence="2" id="KW-1185">Reference proteome</keyword>
<evidence type="ECO:0000313" key="2">
    <source>
        <dbReference type="Proteomes" id="UP000218231"/>
    </source>
</evidence>
<organism evidence="1 2">
    <name type="scientific">Diploscapter pachys</name>
    <dbReference type="NCBI Taxonomy" id="2018661"/>
    <lineage>
        <taxon>Eukaryota</taxon>
        <taxon>Metazoa</taxon>
        <taxon>Ecdysozoa</taxon>
        <taxon>Nematoda</taxon>
        <taxon>Chromadorea</taxon>
        <taxon>Rhabditida</taxon>
        <taxon>Rhabditina</taxon>
        <taxon>Rhabditomorpha</taxon>
        <taxon>Rhabditoidea</taxon>
        <taxon>Rhabditidae</taxon>
        <taxon>Diploscapter</taxon>
    </lineage>
</organism>